<dbReference type="Proteomes" id="UP001163846">
    <property type="component" value="Unassembled WGS sequence"/>
</dbReference>
<comment type="caution">
    <text evidence="3">The sequence shown here is derived from an EMBL/GenBank/DDBJ whole genome shotgun (WGS) entry which is preliminary data.</text>
</comment>
<feature type="region of interest" description="Disordered" evidence="1">
    <location>
        <begin position="159"/>
        <end position="212"/>
    </location>
</feature>
<evidence type="ECO:0000313" key="4">
    <source>
        <dbReference type="Proteomes" id="UP001163846"/>
    </source>
</evidence>
<keyword evidence="2" id="KW-0732">Signal</keyword>
<feature type="compositionally biased region" description="Low complexity" evidence="1">
    <location>
        <begin position="181"/>
        <end position="212"/>
    </location>
</feature>
<organism evidence="3 4">
    <name type="scientific">Lentinula raphanica</name>
    <dbReference type="NCBI Taxonomy" id="153919"/>
    <lineage>
        <taxon>Eukaryota</taxon>
        <taxon>Fungi</taxon>
        <taxon>Dikarya</taxon>
        <taxon>Basidiomycota</taxon>
        <taxon>Agaricomycotina</taxon>
        <taxon>Agaricomycetes</taxon>
        <taxon>Agaricomycetidae</taxon>
        <taxon>Agaricales</taxon>
        <taxon>Marasmiineae</taxon>
        <taxon>Omphalotaceae</taxon>
        <taxon>Lentinula</taxon>
    </lineage>
</organism>
<dbReference type="AlphaFoldDB" id="A0AA38P575"/>
<feature type="signal peptide" evidence="2">
    <location>
        <begin position="1"/>
        <end position="19"/>
    </location>
</feature>
<sequence>MVHFRTIGILVIATMFIHAAPLDSGSLSAQNNALPQAPTSHSGGPTRDLLEDGLKDVDVVKLPCESSLAMKKSYVDVIRRGEEKKVHFLGDDCVVAGYSKTPPPISRTPSPTPEKKEFEKHMEKLKPVKLPPEVLKERIDSSLSFAEQLEGLHQGLAASLRRRPTHADDHSRVSKPKRRLSTSGSISSSSSRSISRSSSSSSNSCSSCSSEL</sequence>
<feature type="chain" id="PRO_5041251505" evidence="2">
    <location>
        <begin position="20"/>
        <end position="212"/>
    </location>
</feature>
<protein>
    <submittedName>
        <fullName evidence="3">Uncharacterized protein</fullName>
    </submittedName>
</protein>
<name>A0AA38P575_9AGAR</name>
<dbReference type="EMBL" id="MU806326">
    <property type="protein sequence ID" value="KAJ3836365.1"/>
    <property type="molecule type" value="Genomic_DNA"/>
</dbReference>
<proteinExistence type="predicted"/>
<gene>
    <name evidence="3" type="ORF">F5878DRAFT_264414</name>
</gene>
<keyword evidence="4" id="KW-1185">Reference proteome</keyword>
<evidence type="ECO:0000256" key="2">
    <source>
        <dbReference type="SAM" id="SignalP"/>
    </source>
</evidence>
<reference evidence="3" key="1">
    <citation type="submission" date="2022-08" db="EMBL/GenBank/DDBJ databases">
        <authorList>
            <consortium name="DOE Joint Genome Institute"/>
            <person name="Min B."/>
            <person name="Riley R."/>
            <person name="Sierra-Patev S."/>
            <person name="Naranjo-Ortiz M."/>
            <person name="Looney B."/>
            <person name="Konkel Z."/>
            <person name="Slot J.C."/>
            <person name="Sakamoto Y."/>
            <person name="Steenwyk J.L."/>
            <person name="Rokas A."/>
            <person name="Carro J."/>
            <person name="Camarero S."/>
            <person name="Ferreira P."/>
            <person name="Molpeceres G."/>
            <person name="Ruiz-Duenas F.J."/>
            <person name="Serrano A."/>
            <person name="Henrissat B."/>
            <person name="Drula E."/>
            <person name="Hughes K.W."/>
            <person name="Mata J.L."/>
            <person name="Ishikawa N.K."/>
            <person name="Vargas-Isla R."/>
            <person name="Ushijima S."/>
            <person name="Smith C.A."/>
            <person name="Ahrendt S."/>
            <person name="Andreopoulos W."/>
            <person name="He G."/>
            <person name="Labutti K."/>
            <person name="Lipzen A."/>
            <person name="Ng V."/>
            <person name="Sandor L."/>
            <person name="Barry K."/>
            <person name="Martinez A.T."/>
            <person name="Xiao Y."/>
            <person name="Gibbons J.G."/>
            <person name="Terashima K."/>
            <person name="Hibbett D.S."/>
            <person name="Grigoriev I.V."/>
        </authorList>
    </citation>
    <scope>NUCLEOTIDE SEQUENCE</scope>
    <source>
        <strain evidence="3">TFB9207</strain>
    </source>
</reference>
<evidence type="ECO:0000256" key="1">
    <source>
        <dbReference type="SAM" id="MobiDB-lite"/>
    </source>
</evidence>
<accession>A0AA38P575</accession>
<evidence type="ECO:0000313" key="3">
    <source>
        <dbReference type="EMBL" id="KAJ3836365.1"/>
    </source>
</evidence>